<dbReference type="GO" id="GO:0016990">
    <property type="term" value="F:arginine deiminase activity"/>
    <property type="evidence" value="ECO:0007669"/>
    <property type="project" value="UniProtKB-EC"/>
</dbReference>
<dbReference type="STRING" id="84035.SAMN05660742_102196"/>
<evidence type="ECO:0000313" key="7">
    <source>
        <dbReference type="EMBL" id="SEI99166.1"/>
    </source>
</evidence>
<dbReference type="PRINTS" id="PR01466">
    <property type="entry name" value="ARGDEIMINASE"/>
</dbReference>
<evidence type="ECO:0000256" key="1">
    <source>
        <dbReference type="ARBA" id="ARBA00005213"/>
    </source>
</evidence>
<dbReference type="InterPro" id="IPR003876">
    <property type="entry name" value="Arg_deiminase"/>
</dbReference>
<dbReference type="Pfam" id="PF19420">
    <property type="entry name" value="DDAH_eukar"/>
    <property type="match status" value="1"/>
</dbReference>
<dbReference type="PANTHER" id="PTHR47271">
    <property type="entry name" value="ARGININE DEIMINASE"/>
    <property type="match status" value="1"/>
</dbReference>
<keyword evidence="4" id="KW-0056">Arginine metabolism</keyword>
<name>A0A1H6V5L2_9FIRM</name>
<dbReference type="UniPathway" id="UPA00254">
    <property type="reaction ID" value="UER00364"/>
</dbReference>
<evidence type="ECO:0000256" key="5">
    <source>
        <dbReference type="ARBA" id="ARBA00022801"/>
    </source>
</evidence>
<evidence type="ECO:0000256" key="3">
    <source>
        <dbReference type="ARBA" id="ARBA00012171"/>
    </source>
</evidence>
<sequence length="281" mass="31791">MSYVKNATNTLKKVLLCPPTYFEFEPINVITEEWLRQGESVNKEACLREHADFVQAYRENDVEVVLMEPTPGLTYEVFARDFGGCVAEGYIMGKFREPCRVGETEKYEAKMKELGIAPIARCTSGAFEGGDFWLLDEYTIVHGIIARTDQDGYINIKRQMQTLGYTMIGIPCNRENLHLDMCFNIVADKVAVVCKAALPDFFLKMLEKRHFTLIDVPQEGVFRHYCNLQALGAGRVISFTDNKNVNEKMQTLGLNVIRVDLVEILKGGGGPHCMTFPLLRV</sequence>
<organism evidence="7 8">
    <name type="scientific">Propionispira arboris</name>
    <dbReference type="NCBI Taxonomy" id="84035"/>
    <lineage>
        <taxon>Bacteria</taxon>
        <taxon>Bacillati</taxon>
        <taxon>Bacillota</taxon>
        <taxon>Negativicutes</taxon>
        <taxon>Selenomonadales</taxon>
        <taxon>Selenomonadaceae</taxon>
        <taxon>Propionispira</taxon>
    </lineage>
</organism>
<comment type="catalytic activity">
    <reaction evidence="6">
        <text>L-arginine + H2O = L-citrulline + NH4(+)</text>
        <dbReference type="Rhea" id="RHEA:19597"/>
        <dbReference type="ChEBI" id="CHEBI:15377"/>
        <dbReference type="ChEBI" id="CHEBI:28938"/>
        <dbReference type="ChEBI" id="CHEBI:32682"/>
        <dbReference type="ChEBI" id="CHEBI:57743"/>
        <dbReference type="EC" id="3.5.3.6"/>
    </reaction>
</comment>
<evidence type="ECO:0000256" key="4">
    <source>
        <dbReference type="ARBA" id="ARBA00022503"/>
    </source>
</evidence>
<keyword evidence="5 7" id="KW-0378">Hydrolase</keyword>
<accession>A0A1H6V5L2</accession>
<dbReference type="EMBL" id="FNZK01000002">
    <property type="protein sequence ID" value="SEI99166.1"/>
    <property type="molecule type" value="Genomic_DNA"/>
</dbReference>
<reference evidence="7 8" key="1">
    <citation type="submission" date="2016-10" db="EMBL/GenBank/DDBJ databases">
        <authorList>
            <person name="de Groot N.N."/>
        </authorList>
    </citation>
    <scope>NUCLEOTIDE SEQUENCE [LARGE SCALE GENOMIC DNA]</scope>
    <source>
        <strain evidence="7 8">DSM 2179</strain>
    </source>
</reference>
<dbReference type="GO" id="GO:0019546">
    <property type="term" value="P:L-arginine deiminase pathway"/>
    <property type="evidence" value="ECO:0007669"/>
    <property type="project" value="TreeGrafter"/>
</dbReference>
<dbReference type="PANTHER" id="PTHR47271:SF2">
    <property type="entry name" value="ARGININE DEIMINASE"/>
    <property type="match status" value="1"/>
</dbReference>
<dbReference type="Proteomes" id="UP000199662">
    <property type="component" value="Unassembled WGS sequence"/>
</dbReference>
<evidence type="ECO:0000256" key="6">
    <source>
        <dbReference type="ARBA" id="ARBA00049429"/>
    </source>
</evidence>
<dbReference type="Gene3D" id="3.75.10.10">
    <property type="entry name" value="L-arginine/glycine Amidinotransferase, Chain A"/>
    <property type="match status" value="1"/>
</dbReference>
<dbReference type="SUPFAM" id="SSF55909">
    <property type="entry name" value="Pentein"/>
    <property type="match status" value="1"/>
</dbReference>
<comment type="pathway">
    <text evidence="1">Amino-acid degradation; L-arginine degradation via ADI pathway; carbamoyl phosphate from L-arginine: step 1/2.</text>
</comment>
<proteinExistence type="inferred from homology"/>
<dbReference type="AlphaFoldDB" id="A0A1H6V5L2"/>
<evidence type="ECO:0000256" key="2">
    <source>
        <dbReference type="ARBA" id="ARBA00010206"/>
    </source>
</evidence>
<dbReference type="RefSeq" id="WP_091829025.1">
    <property type="nucleotide sequence ID" value="NZ_FNZK01000002.1"/>
</dbReference>
<protein>
    <recommendedName>
        <fullName evidence="3">arginine deiminase</fullName>
        <ecNumber evidence="3">3.5.3.6</ecNumber>
    </recommendedName>
</protein>
<evidence type="ECO:0000313" key="8">
    <source>
        <dbReference type="Proteomes" id="UP000199662"/>
    </source>
</evidence>
<dbReference type="EC" id="3.5.3.6" evidence="3"/>
<comment type="similarity">
    <text evidence="2">Belongs to the arginine deiminase family.</text>
</comment>
<gene>
    <name evidence="7" type="ORF">SAMN05660742_102196</name>
</gene>
<keyword evidence="8" id="KW-1185">Reference proteome</keyword>